<evidence type="ECO:0000313" key="2">
    <source>
        <dbReference type="Proteomes" id="UP000177698"/>
    </source>
</evidence>
<dbReference type="EMBL" id="MGAG01000015">
    <property type="protein sequence ID" value="OGK41082.1"/>
    <property type="molecule type" value="Genomic_DNA"/>
</dbReference>
<protein>
    <submittedName>
        <fullName evidence="1">Uncharacterized protein</fullName>
    </submittedName>
</protein>
<comment type="caution">
    <text evidence="1">The sequence shown here is derived from an EMBL/GenBank/DDBJ whole genome shotgun (WGS) entry which is preliminary data.</text>
</comment>
<sequence>MKKLTIFDIAEILQLDKDFKENLKKNFDTYSEDLKYEIIETLWDGLYKLQDKLTELKYQQFMDEVSDGKRELTNKLYNEAKMAIWKDFEDNLSGKKQEIDQMEQIRFKLQSLTNKSS</sequence>
<gene>
    <name evidence="1" type="ORF">A2954_06130</name>
</gene>
<dbReference type="STRING" id="1802056.A2954_06130"/>
<name>A0A1F7ICL4_9BACT</name>
<accession>A0A1F7ICL4</accession>
<organism evidence="1 2">
    <name type="scientific">Candidatus Roizmanbacteria bacterium RIFCSPLOWO2_01_FULL_37_12</name>
    <dbReference type="NCBI Taxonomy" id="1802056"/>
    <lineage>
        <taxon>Bacteria</taxon>
        <taxon>Candidatus Roizmaniibacteriota</taxon>
    </lineage>
</organism>
<reference evidence="1 2" key="1">
    <citation type="journal article" date="2016" name="Nat. Commun.">
        <title>Thousands of microbial genomes shed light on interconnected biogeochemical processes in an aquifer system.</title>
        <authorList>
            <person name="Anantharaman K."/>
            <person name="Brown C.T."/>
            <person name="Hug L.A."/>
            <person name="Sharon I."/>
            <person name="Castelle C.J."/>
            <person name="Probst A.J."/>
            <person name="Thomas B.C."/>
            <person name="Singh A."/>
            <person name="Wilkins M.J."/>
            <person name="Karaoz U."/>
            <person name="Brodie E.L."/>
            <person name="Williams K.H."/>
            <person name="Hubbard S.S."/>
            <person name="Banfield J.F."/>
        </authorList>
    </citation>
    <scope>NUCLEOTIDE SEQUENCE [LARGE SCALE GENOMIC DNA]</scope>
</reference>
<dbReference type="Proteomes" id="UP000177698">
    <property type="component" value="Unassembled WGS sequence"/>
</dbReference>
<evidence type="ECO:0000313" key="1">
    <source>
        <dbReference type="EMBL" id="OGK41082.1"/>
    </source>
</evidence>
<dbReference type="AlphaFoldDB" id="A0A1F7ICL4"/>
<proteinExistence type="predicted"/>